<evidence type="ECO:0000259" key="3">
    <source>
        <dbReference type="PROSITE" id="PS50885"/>
    </source>
</evidence>
<dbReference type="SUPFAM" id="SSF141868">
    <property type="entry name" value="EAL domain-like"/>
    <property type="match status" value="1"/>
</dbReference>
<dbReference type="SUPFAM" id="SSF55073">
    <property type="entry name" value="Nucleotide cyclase"/>
    <property type="match status" value="1"/>
</dbReference>
<evidence type="ECO:0000259" key="4">
    <source>
        <dbReference type="PROSITE" id="PS50887"/>
    </source>
</evidence>
<dbReference type="PROSITE" id="PS50883">
    <property type="entry name" value="EAL"/>
    <property type="match status" value="1"/>
</dbReference>
<dbReference type="Gene3D" id="3.20.20.450">
    <property type="entry name" value="EAL domain"/>
    <property type="match status" value="1"/>
</dbReference>
<dbReference type="GO" id="GO:0071111">
    <property type="term" value="F:cyclic-guanylate-specific phosphodiesterase activity"/>
    <property type="evidence" value="ECO:0007669"/>
    <property type="project" value="InterPro"/>
</dbReference>
<feature type="domain" description="GGDEF" evidence="4">
    <location>
        <begin position="392"/>
        <end position="525"/>
    </location>
</feature>
<dbReference type="Gene3D" id="6.10.340.10">
    <property type="match status" value="1"/>
</dbReference>
<dbReference type="Pfam" id="PF00563">
    <property type="entry name" value="EAL"/>
    <property type="match status" value="1"/>
</dbReference>
<dbReference type="CDD" id="cd01949">
    <property type="entry name" value="GGDEF"/>
    <property type="match status" value="1"/>
</dbReference>
<keyword evidence="1" id="KW-0472">Membrane</keyword>
<protein>
    <submittedName>
        <fullName evidence="5">EAL domain-containing protein</fullName>
    </submittedName>
</protein>
<evidence type="ECO:0000256" key="1">
    <source>
        <dbReference type="SAM" id="Phobius"/>
    </source>
</evidence>
<dbReference type="InterPro" id="IPR003660">
    <property type="entry name" value="HAMP_dom"/>
</dbReference>
<dbReference type="Proteomes" id="UP000529637">
    <property type="component" value="Unassembled WGS sequence"/>
</dbReference>
<dbReference type="GO" id="GO:0016020">
    <property type="term" value="C:membrane"/>
    <property type="evidence" value="ECO:0007669"/>
    <property type="project" value="InterPro"/>
</dbReference>
<keyword evidence="1" id="KW-0812">Transmembrane</keyword>
<dbReference type="InterPro" id="IPR001633">
    <property type="entry name" value="EAL_dom"/>
</dbReference>
<organism evidence="5 6">
    <name type="scientific">Piscinibacter koreensis</name>
    <dbReference type="NCBI Taxonomy" id="2742824"/>
    <lineage>
        <taxon>Bacteria</taxon>
        <taxon>Pseudomonadati</taxon>
        <taxon>Pseudomonadota</taxon>
        <taxon>Betaproteobacteria</taxon>
        <taxon>Burkholderiales</taxon>
        <taxon>Sphaerotilaceae</taxon>
        <taxon>Piscinibacter</taxon>
    </lineage>
</organism>
<comment type="caution">
    <text evidence="5">The sequence shown here is derived from an EMBL/GenBank/DDBJ whole genome shotgun (WGS) entry which is preliminary data.</text>
</comment>
<dbReference type="PROSITE" id="PS50887">
    <property type="entry name" value="GGDEF"/>
    <property type="match status" value="1"/>
</dbReference>
<keyword evidence="1" id="KW-1133">Transmembrane helix</keyword>
<dbReference type="InterPro" id="IPR029787">
    <property type="entry name" value="Nucleotide_cyclase"/>
</dbReference>
<dbReference type="InterPro" id="IPR050706">
    <property type="entry name" value="Cyclic-di-GMP_PDE-like"/>
</dbReference>
<evidence type="ECO:0000313" key="5">
    <source>
        <dbReference type="EMBL" id="NUZ05266.1"/>
    </source>
</evidence>
<dbReference type="PANTHER" id="PTHR33121:SF70">
    <property type="entry name" value="SIGNALING PROTEIN YKOW"/>
    <property type="match status" value="1"/>
</dbReference>
<evidence type="ECO:0000259" key="2">
    <source>
        <dbReference type="PROSITE" id="PS50883"/>
    </source>
</evidence>
<name>A0A7Y6NL89_9BURK</name>
<dbReference type="EMBL" id="JABWMJ010000002">
    <property type="protein sequence ID" value="NUZ05266.1"/>
    <property type="molecule type" value="Genomic_DNA"/>
</dbReference>
<feature type="domain" description="HAMP" evidence="3">
    <location>
        <begin position="307"/>
        <end position="360"/>
    </location>
</feature>
<dbReference type="SMART" id="SM00304">
    <property type="entry name" value="HAMP"/>
    <property type="match status" value="1"/>
</dbReference>
<dbReference type="InterPro" id="IPR043128">
    <property type="entry name" value="Rev_trsase/Diguanyl_cyclase"/>
</dbReference>
<dbReference type="PROSITE" id="PS50885">
    <property type="entry name" value="HAMP"/>
    <property type="match status" value="1"/>
</dbReference>
<dbReference type="InterPro" id="IPR035919">
    <property type="entry name" value="EAL_sf"/>
</dbReference>
<dbReference type="SMART" id="SM00052">
    <property type="entry name" value="EAL"/>
    <property type="match status" value="1"/>
</dbReference>
<dbReference type="Pfam" id="PF14827">
    <property type="entry name" value="dCache_3"/>
    <property type="match status" value="1"/>
</dbReference>
<accession>A0A7Y6NL89</accession>
<feature type="transmembrane region" description="Helical" evidence="1">
    <location>
        <begin position="12"/>
        <end position="35"/>
    </location>
</feature>
<dbReference type="Pfam" id="PF00672">
    <property type="entry name" value="HAMP"/>
    <property type="match status" value="1"/>
</dbReference>
<dbReference type="PANTHER" id="PTHR33121">
    <property type="entry name" value="CYCLIC DI-GMP PHOSPHODIESTERASE PDEF"/>
    <property type="match status" value="1"/>
</dbReference>
<dbReference type="RefSeq" id="WP_176066986.1">
    <property type="nucleotide sequence ID" value="NZ_JABWMJ010000002.1"/>
</dbReference>
<dbReference type="InterPro" id="IPR000160">
    <property type="entry name" value="GGDEF_dom"/>
</dbReference>
<dbReference type="SMART" id="SM00267">
    <property type="entry name" value="GGDEF"/>
    <property type="match status" value="1"/>
</dbReference>
<dbReference type="InterPro" id="IPR029150">
    <property type="entry name" value="dCache_3"/>
</dbReference>
<dbReference type="CDD" id="cd01948">
    <property type="entry name" value="EAL"/>
    <property type="match status" value="1"/>
</dbReference>
<proteinExistence type="predicted"/>
<evidence type="ECO:0000313" key="6">
    <source>
        <dbReference type="Proteomes" id="UP000529637"/>
    </source>
</evidence>
<dbReference type="FunFam" id="3.20.20.450:FF:000001">
    <property type="entry name" value="Cyclic di-GMP phosphodiesterase yahA"/>
    <property type="match status" value="1"/>
</dbReference>
<dbReference type="AlphaFoldDB" id="A0A7Y6NL89"/>
<dbReference type="NCBIfam" id="TIGR00254">
    <property type="entry name" value="GGDEF"/>
    <property type="match status" value="1"/>
</dbReference>
<dbReference type="Pfam" id="PF00990">
    <property type="entry name" value="GGDEF"/>
    <property type="match status" value="1"/>
</dbReference>
<reference evidence="5 6" key="1">
    <citation type="submission" date="2020-06" db="EMBL/GenBank/DDBJ databases">
        <title>Schlegella sp. ID0723 isolated from air conditioner.</title>
        <authorList>
            <person name="Kim D.Y."/>
            <person name="Kim D.-U."/>
        </authorList>
    </citation>
    <scope>NUCLEOTIDE SEQUENCE [LARGE SCALE GENOMIC DNA]</scope>
    <source>
        <strain evidence="5 6">ID0723</strain>
    </source>
</reference>
<dbReference type="Gene3D" id="3.30.70.270">
    <property type="match status" value="1"/>
</dbReference>
<dbReference type="SUPFAM" id="SSF158472">
    <property type="entry name" value="HAMP domain-like"/>
    <property type="match status" value="1"/>
</dbReference>
<feature type="domain" description="EAL" evidence="2">
    <location>
        <begin position="533"/>
        <end position="786"/>
    </location>
</feature>
<sequence length="801" mass="87176">MTLRVPFWERSIGVRIIVLFLGMLLAVQLASFTALQASLSQHAHRVLPNQLREGERLLQSLLERKAGALVDGARLLAADYGFREAVSSNDADTIVSVLANHGARIGATEAALLGTDFALRASTAAHPNELVAVAHQLRDSAIAGQPSTIALVAGTPHQAVLVPVRAPLVVGWVLMAFPVDPHLGDDMRDLSGLGLTLVSRRSPDGPWRLSLTSLDAGRSAGLVGEKWPASAIDQPMTSVMAAGEELGVRVMPLGRPPAHGAAPDILALVSLSVDDAVRLPRDLQLALIGITLLAIGVFAVGSVFTARRVTTPLRALAAAAERLGAGDFETPMRGQRRHDEVGELSQAFERMRTRVAENQAQILRLAYWDSLTGLPNRARFREAVNDAIAERSTIAVVMLDLNRFKHVNDVLGYRIGDLLLIQVGQRLASHLVREGELVARLSGDEFGILLRVPHAALALSIAERIERAFDEPLALEEHRVDMRAAIGVACWPQHADDGDALLNRAELAMYAAKRRSSGPVLYAPSIDVASAQTLTLLTELREAVERGELRLYLQPKLALDDGRVIGAEALVRWQHRERGLVPPGEFIPFAEQTGFIRVLTLWVFEEAARHHRRLGAGAAELVLSVNLSTRDLLDPELPLKFAAVLARHRVPAEAFCFEITESAIMDDPARALAILDRLSEMGFQLSIDDFGTGYSSLAYLKRLPVDEIKIDQSFVRSMQSERDDATIVRSTIDLAHNLGLQVVAEGVESAEVWNMLRELGCDQAQGYHMGRPMPVDEFARFVERKPASLPAGARAVALTLH</sequence>
<gene>
    <name evidence="5" type="ORF">HQN59_05765</name>
</gene>
<dbReference type="GO" id="GO:0007165">
    <property type="term" value="P:signal transduction"/>
    <property type="evidence" value="ECO:0007669"/>
    <property type="project" value="InterPro"/>
</dbReference>
<keyword evidence="6" id="KW-1185">Reference proteome</keyword>